<dbReference type="SUPFAM" id="SSF102215">
    <property type="entry name" value="Creatininase"/>
    <property type="match status" value="1"/>
</dbReference>
<gene>
    <name evidence="6" type="ORF">O4J56_05855</name>
</gene>
<proteinExistence type="inferred from homology"/>
<evidence type="ECO:0000313" key="6">
    <source>
        <dbReference type="EMBL" id="MDA2810157.1"/>
    </source>
</evidence>
<dbReference type="Proteomes" id="UP001527866">
    <property type="component" value="Unassembled WGS sequence"/>
</dbReference>
<keyword evidence="2" id="KW-0479">Metal-binding</keyword>
<dbReference type="RefSeq" id="WP_270684137.1">
    <property type="nucleotide sequence ID" value="NZ_JAQFWQ010000011.1"/>
</dbReference>
<dbReference type="InterPro" id="IPR024087">
    <property type="entry name" value="Creatininase-like_sf"/>
</dbReference>
<comment type="cofactor">
    <cofactor evidence="1">
        <name>Zn(2+)</name>
        <dbReference type="ChEBI" id="CHEBI:29105"/>
    </cofactor>
</comment>
<comment type="caution">
    <text evidence="6">The sequence shown here is derived from an EMBL/GenBank/DDBJ whole genome shotgun (WGS) entry which is preliminary data.</text>
</comment>
<keyword evidence="3" id="KW-0378">Hydrolase</keyword>
<evidence type="ECO:0000256" key="5">
    <source>
        <dbReference type="ARBA" id="ARBA00024029"/>
    </source>
</evidence>
<keyword evidence="4" id="KW-0862">Zinc</keyword>
<protein>
    <submittedName>
        <fullName evidence="6">Creatininase family protein</fullName>
    </submittedName>
</protein>
<evidence type="ECO:0000256" key="2">
    <source>
        <dbReference type="ARBA" id="ARBA00022723"/>
    </source>
</evidence>
<dbReference type="Pfam" id="PF02633">
    <property type="entry name" value="Creatininase"/>
    <property type="match status" value="1"/>
</dbReference>
<dbReference type="PANTHER" id="PTHR35005">
    <property type="entry name" value="3-DEHYDRO-SCYLLO-INOSOSE HYDROLASE"/>
    <property type="match status" value="1"/>
</dbReference>
<dbReference type="EMBL" id="JAQFWQ010000011">
    <property type="protein sequence ID" value="MDA2810157.1"/>
    <property type="molecule type" value="Genomic_DNA"/>
</dbReference>
<name>A0ABT4TZQ4_9ACTN</name>
<evidence type="ECO:0000256" key="1">
    <source>
        <dbReference type="ARBA" id="ARBA00001947"/>
    </source>
</evidence>
<keyword evidence="7" id="KW-1185">Reference proteome</keyword>
<organism evidence="6 7">
    <name type="scientific">Nocardiopsis endophytica</name>
    <dbReference type="NCBI Taxonomy" id="3018445"/>
    <lineage>
        <taxon>Bacteria</taxon>
        <taxon>Bacillati</taxon>
        <taxon>Actinomycetota</taxon>
        <taxon>Actinomycetes</taxon>
        <taxon>Streptosporangiales</taxon>
        <taxon>Nocardiopsidaceae</taxon>
        <taxon>Nocardiopsis</taxon>
    </lineage>
</organism>
<sequence length="241" mass="24873">MDAHRHLLPMDTSADAGRRRGRTALLPIGSFEQHGPHLPSATDTVIACTIAREIAARYPVQVLPPLTLSCSHEHEDWPGTVSISASTLLAVVRDVAASVRRSGAAGLVLVNGHGGNYALGNAVQEARGELALFPGPSDWAAARAAAGLETSADADMHAGEIETSVLLHAHPELVGTGYAEADHDAEDRPHLLTLGLRAYTASGVVGRPSLATARKGAAVLESLCSSFGALPPLSALSPRGG</sequence>
<dbReference type="PANTHER" id="PTHR35005:SF1">
    <property type="entry name" value="2-AMINO-5-FORMYLAMINO-6-RIBOSYLAMINOPYRIMIDIN-4(3H)-ONE 5'-MONOPHOSPHATE DEFORMYLASE"/>
    <property type="match status" value="1"/>
</dbReference>
<comment type="similarity">
    <text evidence="5">Belongs to the creatininase superfamily.</text>
</comment>
<evidence type="ECO:0000256" key="3">
    <source>
        <dbReference type="ARBA" id="ARBA00022801"/>
    </source>
</evidence>
<accession>A0ABT4TZQ4</accession>
<dbReference type="Gene3D" id="3.40.50.10310">
    <property type="entry name" value="Creatininase"/>
    <property type="match status" value="1"/>
</dbReference>
<reference evidence="6 7" key="1">
    <citation type="submission" date="2023-01" db="EMBL/GenBank/DDBJ databases">
        <title>Draft genome sequence of Nocardiopsis sp. RSe5-2 isolated from halophytes.</title>
        <authorList>
            <person name="Duangmal K."/>
            <person name="Chantavorakit T."/>
        </authorList>
    </citation>
    <scope>NUCLEOTIDE SEQUENCE [LARGE SCALE GENOMIC DNA]</scope>
    <source>
        <strain evidence="6 7">RSe5-2</strain>
    </source>
</reference>
<dbReference type="InterPro" id="IPR003785">
    <property type="entry name" value="Creatininase/forma_Hydrolase"/>
</dbReference>
<evidence type="ECO:0000313" key="7">
    <source>
        <dbReference type="Proteomes" id="UP001527866"/>
    </source>
</evidence>
<evidence type="ECO:0000256" key="4">
    <source>
        <dbReference type="ARBA" id="ARBA00022833"/>
    </source>
</evidence>